<evidence type="ECO:0000256" key="8">
    <source>
        <dbReference type="SAM" id="SignalP"/>
    </source>
</evidence>
<comment type="subcellular location">
    <subcellularLocation>
        <location evidence="1">Membrane</location>
    </subcellularLocation>
</comment>
<dbReference type="NCBIfam" id="TIGR03303">
    <property type="entry name" value="OM_YaeT"/>
    <property type="match status" value="1"/>
</dbReference>
<comment type="caution">
    <text evidence="10">The sequence shown here is derived from an EMBL/GenBank/DDBJ whole genome shotgun (WGS) entry which is preliminary data.</text>
</comment>
<dbReference type="PANTHER" id="PTHR12815">
    <property type="entry name" value="SORTING AND ASSEMBLY MACHINERY SAMM50 PROTEIN FAMILY MEMBER"/>
    <property type="match status" value="1"/>
</dbReference>
<proteinExistence type="predicted"/>
<reference evidence="10 11" key="1">
    <citation type="submission" date="2020-02" db="EMBL/GenBank/DDBJ databases">
        <title>Out from the shadows clarifying the taxonomy of the family Cryomorphaceae and related taxa by utilizing the GTDB taxonomic framework.</title>
        <authorList>
            <person name="Bowman J.P."/>
        </authorList>
    </citation>
    <scope>NUCLEOTIDE SEQUENCE [LARGE SCALE GENOMIC DNA]</scope>
    <source>
        <strain evidence="10 11">QSSC 1-22</strain>
    </source>
</reference>
<keyword evidence="11" id="KW-1185">Reference proteome</keyword>
<feature type="signal peptide" evidence="8">
    <location>
        <begin position="1"/>
        <end position="25"/>
    </location>
</feature>
<dbReference type="GO" id="GO:0071709">
    <property type="term" value="P:membrane assembly"/>
    <property type="evidence" value="ECO:0007669"/>
    <property type="project" value="InterPro"/>
</dbReference>
<dbReference type="PANTHER" id="PTHR12815:SF47">
    <property type="entry name" value="TRANSLOCATION AND ASSEMBLY MODULE SUBUNIT TAMA"/>
    <property type="match status" value="1"/>
</dbReference>
<accession>A0A7K3WJZ7</accession>
<evidence type="ECO:0000256" key="6">
    <source>
        <dbReference type="ARBA" id="ARBA00023237"/>
    </source>
</evidence>
<evidence type="ECO:0000256" key="4">
    <source>
        <dbReference type="ARBA" id="ARBA00022729"/>
    </source>
</evidence>
<keyword evidence="2" id="KW-1134">Transmembrane beta strand</keyword>
<dbReference type="InterPro" id="IPR039910">
    <property type="entry name" value="D15-like"/>
</dbReference>
<evidence type="ECO:0000256" key="7">
    <source>
        <dbReference type="NCBIfam" id="TIGR03303"/>
    </source>
</evidence>
<keyword evidence="5" id="KW-0472">Membrane</keyword>
<evidence type="ECO:0000256" key="2">
    <source>
        <dbReference type="ARBA" id="ARBA00022452"/>
    </source>
</evidence>
<evidence type="ECO:0000259" key="9">
    <source>
        <dbReference type="PROSITE" id="PS51779"/>
    </source>
</evidence>
<evidence type="ECO:0000256" key="5">
    <source>
        <dbReference type="ARBA" id="ARBA00023136"/>
    </source>
</evidence>
<dbReference type="EMBL" id="JAAGVY010000001">
    <property type="protein sequence ID" value="NEN21967.1"/>
    <property type="molecule type" value="Genomic_DNA"/>
</dbReference>
<evidence type="ECO:0000256" key="1">
    <source>
        <dbReference type="ARBA" id="ARBA00004370"/>
    </source>
</evidence>
<feature type="domain" description="POTRA" evidence="9">
    <location>
        <begin position="375"/>
        <end position="450"/>
    </location>
</feature>
<protein>
    <recommendedName>
        <fullName evidence="7">Outer membrane protein assembly factor BamA</fullName>
    </recommendedName>
</protein>
<dbReference type="AlphaFoldDB" id="A0A7K3WJZ7"/>
<organism evidence="10 11">
    <name type="scientific">Cryomorpha ignava</name>
    <dbReference type="NCBI Taxonomy" id="101383"/>
    <lineage>
        <taxon>Bacteria</taxon>
        <taxon>Pseudomonadati</taxon>
        <taxon>Bacteroidota</taxon>
        <taxon>Flavobacteriia</taxon>
        <taxon>Flavobacteriales</taxon>
        <taxon>Cryomorphaceae</taxon>
        <taxon>Cryomorpha</taxon>
    </lineage>
</organism>
<evidence type="ECO:0000313" key="11">
    <source>
        <dbReference type="Proteomes" id="UP000486602"/>
    </source>
</evidence>
<dbReference type="PIRSF" id="PIRSF006076">
    <property type="entry name" value="OM_assembly_OMP85"/>
    <property type="match status" value="1"/>
</dbReference>
<dbReference type="Proteomes" id="UP000486602">
    <property type="component" value="Unassembled WGS sequence"/>
</dbReference>
<dbReference type="Pfam" id="PF07244">
    <property type="entry name" value="POTRA"/>
    <property type="match status" value="4"/>
</dbReference>
<evidence type="ECO:0000313" key="10">
    <source>
        <dbReference type="EMBL" id="NEN21967.1"/>
    </source>
</evidence>
<dbReference type="GO" id="GO:0009279">
    <property type="term" value="C:cell outer membrane"/>
    <property type="evidence" value="ECO:0007669"/>
    <property type="project" value="UniProtKB-UniRule"/>
</dbReference>
<dbReference type="InterPro" id="IPR034746">
    <property type="entry name" value="POTRA"/>
</dbReference>
<dbReference type="Gene3D" id="3.10.20.310">
    <property type="entry name" value="membrane protein fhac"/>
    <property type="match status" value="5"/>
</dbReference>
<name>A0A7K3WJZ7_9FLAO</name>
<dbReference type="InterPro" id="IPR023707">
    <property type="entry name" value="OM_assembly_BamA"/>
</dbReference>
<sequence>MNKTRINLILACMVGIMGFYHPATAQVGVGDFNIDYRSPREFTIGGLTVSGARNFDTQAIILFSGLSVGQKITIPGDQISQAIKNLWKQKLFDNITISISEIKGNEIFLDIGLVERPRLSRYKFEGISKGEAENLREKINLIRGSIVNENLLTNTSNIIEKYFEEKGYLDTEVNISQHPDTLVPNSEYLILDVQKNDKVKIGNITFTGVNDVSEAKLRRALKNTKEKNFFRIWKRSKFIRASYREDLKKITAIYNEMGYRNAKIQNDSVYRNPDGTVGIDIDIYEGNQFYFGNIEWVGNTKYTSSKLSEILGIEKGEIYDQSKFESRLIMSANGGDVSSLYLDDGYLAFQAIPVEKSVQNDTIDVQIKIYEGRQYRINRVIIKGNTKTNDRVVRREIRTKPGDLFSRSDIIRTQRELSQLGYFDPESFGINPVQNDQDGTVDIIYTLAERPSDQIELSGGWGAGSIVGTLGLSFTNFSMRNFFKAGAWDPLPSGDGQRLSIRAQTNGRFFQSYNASFTEPWLGGKKPNSFTVGVQRSIQTNGVTKKQESNGFERQALIITGGSVSLGKRLGWPDDYFQILGGVSYLYYDIQNYRSGNNTGIFALSNGTSNNLSFIFNLSRNSVFDPIYPRYGSNIRLNTKVTLPYSLWDGIDYAGDITDETRYQNAEYYKWKLVAEWYTELAPKLVLMTRSGFGFLGYYNRDKGVSAFERFYLGGSALSGFALDGREIIGLRGYDDLSLSPATGSNIVIKQTMELRYLISPNPSATIFALGFLEAGNTYDGIENFDPFRMYRSAGVGLRIFLPMFGLMGLDYGWRFDDVLLKPSMPRSQFHFTIGMNLGEL</sequence>
<keyword evidence="3" id="KW-0812">Transmembrane</keyword>
<gene>
    <name evidence="10" type="primary">bamA</name>
    <name evidence="10" type="ORF">G3O08_00420</name>
</gene>
<dbReference type="InterPro" id="IPR010827">
    <property type="entry name" value="BamA/TamA_POTRA"/>
</dbReference>
<feature type="chain" id="PRO_5029886295" description="Outer membrane protein assembly factor BamA" evidence="8">
    <location>
        <begin position="26"/>
        <end position="841"/>
    </location>
</feature>
<keyword evidence="6" id="KW-0998">Cell outer membrane</keyword>
<dbReference type="PROSITE" id="PS51779">
    <property type="entry name" value="POTRA"/>
    <property type="match status" value="1"/>
</dbReference>
<dbReference type="Gene3D" id="2.40.160.50">
    <property type="entry name" value="membrane protein fhac: a member of the omp85/tpsb transporter family"/>
    <property type="match status" value="1"/>
</dbReference>
<keyword evidence="4 8" id="KW-0732">Signal</keyword>
<dbReference type="RefSeq" id="WP_163282689.1">
    <property type="nucleotide sequence ID" value="NZ_JAAGVY010000001.1"/>
</dbReference>
<evidence type="ECO:0000256" key="3">
    <source>
        <dbReference type="ARBA" id="ARBA00022692"/>
    </source>
</evidence>